<evidence type="ECO:0000256" key="3">
    <source>
        <dbReference type="SAM" id="MobiDB-lite"/>
    </source>
</evidence>
<dbReference type="GO" id="GO:0016787">
    <property type="term" value="F:hydrolase activity"/>
    <property type="evidence" value="ECO:0007669"/>
    <property type="project" value="UniProtKB-UniRule"/>
</dbReference>
<feature type="region of interest" description="Disordered" evidence="3">
    <location>
        <begin position="70"/>
        <end position="95"/>
    </location>
</feature>
<dbReference type="Proteomes" id="UP001519460">
    <property type="component" value="Unassembled WGS sequence"/>
</dbReference>
<accession>A0ABD0L6E5</accession>
<proteinExistence type="predicted"/>
<evidence type="ECO:0000259" key="4">
    <source>
        <dbReference type="PROSITE" id="PS50222"/>
    </source>
</evidence>
<dbReference type="PROSITE" id="PS51635">
    <property type="entry name" value="PNPLA"/>
    <property type="match status" value="1"/>
</dbReference>
<dbReference type="SUPFAM" id="SSF52151">
    <property type="entry name" value="FabD/lysophospholipase-like"/>
    <property type="match status" value="1"/>
</dbReference>
<evidence type="ECO:0000313" key="6">
    <source>
        <dbReference type="EMBL" id="KAK7494697.1"/>
    </source>
</evidence>
<feature type="compositionally biased region" description="Basic and acidic residues" evidence="3">
    <location>
        <begin position="76"/>
        <end position="85"/>
    </location>
</feature>
<reference evidence="6 7" key="1">
    <citation type="journal article" date="2023" name="Sci. Data">
        <title>Genome assembly of the Korean intertidal mud-creeper Batillaria attramentaria.</title>
        <authorList>
            <person name="Patra A.K."/>
            <person name="Ho P.T."/>
            <person name="Jun S."/>
            <person name="Lee S.J."/>
            <person name="Kim Y."/>
            <person name="Won Y.J."/>
        </authorList>
    </citation>
    <scope>NUCLEOTIDE SEQUENCE [LARGE SCALE GENOMIC DNA]</scope>
    <source>
        <strain evidence="6">Wonlab-2016</strain>
    </source>
</reference>
<sequence>MGCCLTKAEVPENFKERETLRKARVKYLSERLAKSEMNLNAIQNGKKDRSASLEDLDLDLDLDLNRSLDSGGSSHVEVELRRKDGNDEDDADRGPRVVSRAGMYERTLSHFDETDHRATSVVPSDYEFQFENLVFEGGGNKGLAYCGAVRYLEELGVMPNIKRFAGASAGGMMAALLAVGYNSYEVEQFLGDRIDKIFLDASCGYCSLLPNLLSTFGWNPGRRIYEWFGDKLKAKTGNADITFKQMYQQMDKMVCIVVTNLSQMATEYCHPKTTPEMPIRVAVRMSMAIPGMFSAMKYEQFGRTDVYVDGGVLCNYPIHCFDGWYLSMAPEDSFVRKLQPLKDIPFIMDRNNRFDTFNIKTLGMLLYADGEEDILRYRLERRAGCLDPKKPQHPTKLYQQRQKEAKLKRRAEREHAKVVEAVDAFLRETEFPKAMAEVLFGKDYTVQKAFELLDQDKNGQIRYDELVQFIEENGVCLQTRFLGYERKEIKNFVSFLDMLQNTLMYNVKKLYVEERDLERTVGINTGHVSTTDFVLEEDDREFVVQRGYNSMRSFLQYYVVTNPDKVKRKVAPTVSTPPTTPTITEEPAPPASDIQPTAATKRHTVR</sequence>
<dbReference type="PANTHER" id="PTHR46394">
    <property type="entry name" value="ANNEXIN"/>
    <property type="match status" value="1"/>
</dbReference>
<dbReference type="Gene3D" id="3.40.1090.10">
    <property type="entry name" value="Cytosolic phospholipase A2 catalytic domain"/>
    <property type="match status" value="2"/>
</dbReference>
<dbReference type="Gene3D" id="1.10.238.10">
    <property type="entry name" value="EF-hand"/>
    <property type="match status" value="2"/>
</dbReference>
<organism evidence="6 7">
    <name type="scientific">Batillaria attramentaria</name>
    <dbReference type="NCBI Taxonomy" id="370345"/>
    <lineage>
        <taxon>Eukaryota</taxon>
        <taxon>Metazoa</taxon>
        <taxon>Spiralia</taxon>
        <taxon>Lophotrochozoa</taxon>
        <taxon>Mollusca</taxon>
        <taxon>Gastropoda</taxon>
        <taxon>Caenogastropoda</taxon>
        <taxon>Sorbeoconcha</taxon>
        <taxon>Cerithioidea</taxon>
        <taxon>Batillariidae</taxon>
        <taxon>Batillaria</taxon>
    </lineage>
</organism>
<dbReference type="PANTHER" id="PTHR46394:SF1">
    <property type="entry name" value="PNPLA DOMAIN-CONTAINING PROTEIN"/>
    <property type="match status" value="1"/>
</dbReference>
<dbReference type="InterPro" id="IPR002048">
    <property type="entry name" value="EF_hand_dom"/>
</dbReference>
<dbReference type="InterPro" id="IPR052580">
    <property type="entry name" value="Lipid_Hydrolase"/>
</dbReference>
<protein>
    <recommendedName>
        <fullName evidence="8">EF-hand domain-containing protein</fullName>
    </recommendedName>
</protein>
<dbReference type="GO" id="GO:0016042">
    <property type="term" value="P:lipid catabolic process"/>
    <property type="evidence" value="ECO:0007669"/>
    <property type="project" value="UniProtKB-UniRule"/>
</dbReference>
<keyword evidence="1 2" id="KW-0443">Lipid metabolism</keyword>
<feature type="domain" description="EF-hand" evidence="4">
    <location>
        <begin position="446"/>
        <end position="476"/>
    </location>
</feature>
<dbReference type="PROSITE" id="PS50222">
    <property type="entry name" value="EF_HAND_2"/>
    <property type="match status" value="1"/>
</dbReference>
<feature type="region of interest" description="Disordered" evidence="3">
    <location>
        <begin position="570"/>
        <end position="606"/>
    </location>
</feature>
<evidence type="ECO:0000313" key="7">
    <source>
        <dbReference type="Proteomes" id="UP001519460"/>
    </source>
</evidence>
<feature type="active site" description="Nucleophile" evidence="2">
    <location>
        <position position="168"/>
    </location>
</feature>
<feature type="domain" description="PNPLA" evidence="5">
    <location>
        <begin position="133"/>
        <end position="322"/>
    </location>
</feature>
<dbReference type="SMART" id="SM00054">
    <property type="entry name" value="EFh"/>
    <property type="match status" value="1"/>
</dbReference>
<gene>
    <name evidence="6" type="ORF">BaRGS_00014095</name>
</gene>
<dbReference type="InterPro" id="IPR002641">
    <property type="entry name" value="PNPLA_dom"/>
</dbReference>
<evidence type="ECO:0008006" key="8">
    <source>
        <dbReference type="Google" id="ProtNLM"/>
    </source>
</evidence>
<feature type="active site" description="Proton acceptor" evidence="2">
    <location>
        <position position="309"/>
    </location>
</feature>
<keyword evidence="7" id="KW-1185">Reference proteome</keyword>
<evidence type="ECO:0000256" key="2">
    <source>
        <dbReference type="PROSITE-ProRule" id="PRU01161"/>
    </source>
</evidence>
<name>A0ABD0L6E5_9CAEN</name>
<dbReference type="CDD" id="cd07207">
    <property type="entry name" value="Pat_ExoU_VipD_like"/>
    <property type="match status" value="1"/>
</dbReference>
<dbReference type="InterPro" id="IPR011992">
    <property type="entry name" value="EF-hand-dom_pair"/>
</dbReference>
<dbReference type="EMBL" id="JACVVK020000081">
    <property type="protein sequence ID" value="KAK7494697.1"/>
    <property type="molecule type" value="Genomic_DNA"/>
</dbReference>
<dbReference type="SUPFAM" id="SSF47473">
    <property type="entry name" value="EF-hand"/>
    <property type="match status" value="1"/>
</dbReference>
<comment type="caution">
    <text evidence="6">The sequence shown here is derived from an EMBL/GenBank/DDBJ whole genome shotgun (WGS) entry which is preliminary data.</text>
</comment>
<dbReference type="InterPro" id="IPR016035">
    <property type="entry name" value="Acyl_Trfase/lysoPLipase"/>
</dbReference>
<feature type="short sequence motif" description="DGA/G" evidence="2">
    <location>
        <begin position="309"/>
        <end position="311"/>
    </location>
</feature>
<dbReference type="AlphaFoldDB" id="A0ABD0L6E5"/>
<keyword evidence="2" id="KW-0378">Hydrolase</keyword>
<dbReference type="Pfam" id="PF01734">
    <property type="entry name" value="Patatin"/>
    <property type="match status" value="1"/>
</dbReference>
<feature type="short sequence motif" description="GXGXXG" evidence="2">
    <location>
        <begin position="137"/>
        <end position="142"/>
    </location>
</feature>
<keyword evidence="2" id="KW-0442">Lipid degradation</keyword>
<evidence type="ECO:0000259" key="5">
    <source>
        <dbReference type="PROSITE" id="PS51635"/>
    </source>
</evidence>
<feature type="compositionally biased region" description="Low complexity" evidence="3">
    <location>
        <begin position="571"/>
        <end position="586"/>
    </location>
</feature>
<feature type="short sequence motif" description="GXSXG" evidence="2">
    <location>
        <begin position="166"/>
        <end position="170"/>
    </location>
</feature>
<evidence type="ECO:0000256" key="1">
    <source>
        <dbReference type="ARBA" id="ARBA00023098"/>
    </source>
</evidence>